<evidence type="ECO:0008006" key="3">
    <source>
        <dbReference type="Google" id="ProtNLM"/>
    </source>
</evidence>
<accession>A0A7W7ZC44</accession>
<proteinExistence type="predicted"/>
<protein>
    <recommendedName>
        <fullName evidence="3">Glycosyl transferase family 2</fullName>
    </recommendedName>
</protein>
<sequence length="297" mass="32798">MTHRLWLEMAGLDLRTTGLCLRRLKRRNREDTASVISADGPVVSMTSYGKRIDTVYLTLESIGRGVLLPRRLILWLDDETAFKNRPDSLRRLEARGLEVRLAGSYGPHTKYYPYLESQTALNAPLVTADDDTLYPAGWLKGLADGFTQYPGLVSCCRAHKILLEGPGFAPYVTWERCASTEPSILNFATGVSGVIYPPALQRQLKAAGLDFVGLCPKADDVWLHLQALRGGFQVRQVKPWEQSFPTLPGTQGTGLIQGNVHGSQNDVQIRRTYTAADIALLQSAYILQESAAAPPKD</sequence>
<reference evidence="1 2" key="1">
    <citation type="submission" date="2020-08" db="EMBL/GenBank/DDBJ databases">
        <title>Genomic Encyclopedia of Type Strains, Phase IV (KMG-V): Genome sequencing to study the core and pangenomes of soil and plant-associated prokaryotes.</title>
        <authorList>
            <person name="Whitman W."/>
        </authorList>
    </citation>
    <scope>NUCLEOTIDE SEQUENCE [LARGE SCALE GENOMIC DNA]</scope>
    <source>
        <strain evidence="1 2">M8UP14</strain>
    </source>
</reference>
<name>A0A7W7ZC44_9BACT</name>
<organism evidence="1 2">
    <name type="scientific">Granulicella aggregans</name>
    <dbReference type="NCBI Taxonomy" id="474949"/>
    <lineage>
        <taxon>Bacteria</taxon>
        <taxon>Pseudomonadati</taxon>
        <taxon>Acidobacteriota</taxon>
        <taxon>Terriglobia</taxon>
        <taxon>Terriglobales</taxon>
        <taxon>Acidobacteriaceae</taxon>
        <taxon>Granulicella</taxon>
    </lineage>
</organism>
<evidence type="ECO:0000313" key="1">
    <source>
        <dbReference type="EMBL" id="MBB5057156.1"/>
    </source>
</evidence>
<dbReference type="EMBL" id="JACHIP010000002">
    <property type="protein sequence ID" value="MBB5057156.1"/>
    <property type="molecule type" value="Genomic_DNA"/>
</dbReference>
<evidence type="ECO:0000313" key="2">
    <source>
        <dbReference type="Proteomes" id="UP000540989"/>
    </source>
</evidence>
<dbReference type="AlphaFoldDB" id="A0A7W7ZC44"/>
<dbReference type="Proteomes" id="UP000540989">
    <property type="component" value="Unassembled WGS sequence"/>
</dbReference>
<dbReference type="RefSeq" id="WP_184215689.1">
    <property type="nucleotide sequence ID" value="NZ_JACHIP010000002.1"/>
</dbReference>
<keyword evidence="2" id="KW-1185">Reference proteome</keyword>
<comment type="caution">
    <text evidence="1">The sequence shown here is derived from an EMBL/GenBank/DDBJ whole genome shotgun (WGS) entry which is preliminary data.</text>
</comment>
<gene>
    <name evidence="1" type="ORF">HDF16_001841</name>
</gene>